<dbReference type="PANTHER" id="PTHR15955">
    <property type="entry name" value="RWD DOMAIN CONTAINING PROTEIN 2"/>
    <property type="match status" value="1"/>
</dbReference>
<dbReference type="Proteomes" id="UP000316270">
    <property type="component" value="Chromosome 13"/>
</dbReference>
<dbReference type="SUPFAM" id="SSF54495">
    <property type="entry name" value="UBC-like"/>
    <property type="match status" value="1"/>
</dbReference>
<evidence type="ECO:0000313" key="3">
    <source>
        <dbReference type="Proteomes" id="UP000316270"/>
    </source>
</evidence>
<name>A0A517LIM3_9PEZI</name>
<dbReference type="Pfam" id="PF05773">
    <property type="entry name" value="RWD"/>
    <property type="match status" value="1"/>
</dbReference>
<sequence>MATSESALNDELALLESMYPEVITFDPKASQLDFAHDRSHLTLRLPPDYPVRSLPEVLSATGPQKKDLRNVVQQIIKNQALGEPSLDTIIERFTELVDRVEADTTNASTIHDGEAQVTADDNKKTIIIYLHHLLALSKRKLALNPSSNTGAISGITKPGYPGVLVFSGPAYAVDSHVRELKEQNWQAFQVRMDADELWSFQHGYGIIEVETMAEVVSDVREVRRKDFLAAMKMTG</sequence>
<dbReference type="AlphaFoldDB" id="A0A517LIM3"/>
<keyword evidence="3" id="KW-1185">Reference proteome</keyword>
<dbReference type="CDD" id="cd11605">
    <property type="entry name" value="RWD_DRWD_ELF-like"/>
    <property type="match status" value="1"/>
</dbReference>
<dbReference type="InterPro" id="IPR006575">
    <property type="entry name" value="RWD_dom"/>
</dbReference>
<evidence type="ECO:0000259" key="1">
    <source>
        <dbReference type="Pfam" id="PF05773"/>
    </source>
</evidence>
<feature type="domain" description="RWD" evidence="1">
    <location>
        <begin position="8"/>
        <end position="93"/>
    </location>
</feature>
<proteinExistence type="predicted"/>
<protein>
    <recommendedName>
        <fullName evidence="1">RWD domain-containing protein</fullName>
    </recommendedName>
</protein>
<accession>A0A517LIM3</accession>
<dbReference type="InterPro" id="IPR016135">
    <property type="entry name" value="UBQ-conjugating_enzyme/RWD"/>
</dbReference>
<evidence type="ECO:0000313" key="2">
    <source>
        <dbReference type="EMBL" id="QDS75481.1"/>
    </source>
</evidence>
<gene>
    <name evidence="2" type="ORF">FKW77_004541</name>
</gene>
<dbReference type="EMBL" id="CP042197">
    <property type="protein sequence ID" value="QDS75481.1"/>
    <property type="molecule type" value="Genomic_DNA"/>
</dbReference>
<organism evidence="2 3">
    <name type="scientific">Venturia effusa</name>
    <dbReference type="NCBI Taxonomy" id="50376"/>
    <lineage>
        <taxon>Eukaryota</taxon>
        <taxon>Fungi</taxon>
        <taxon>Dikarya</taxon>
        <taxon>Ascomycota</taxon>
        <taxon>Pezizomycotina</taxon>
        <taxon>Dothideomycetes</taxon>
        <taxon>Pleosporomycetidae</taxon>
        <taxon>Venturiales</taxon>
        <taxon>Venturiaceae</taxon>
        <taxon>Venturia</taxon>
    </lineage>
</organism>
<dbReference type="OrthoDB" id="432412at2759"/>
<dbReference type="STRING" id="50376.A0A517LIM3"/>
<dbReference type="PANTHER" id="PTHR15955:SF8">
    <property type="entry name" value="RWD DOMAIN-CONTAINING PROTEIN 2B-RELATED"/>
    <property type="match status" value="1"/>
</dbReference>
<reference evidence="2 3" key="1">
    <citation type="submission" date="2019-07" db="EMBL/GenBank/DDBJ databases">
        <title>Finished genome of Venturia effusa.</title>
        <authorList>
            <person name="Young C.A."/>
            <person name="Cox M.P."/>
            <person name="Ganley A.R.D."/>
            <person name="David W.J."/>
        </authorList>
    </citation>
    <scope>NUCLEOTIDE SEQUENCE [LARGE SCALE GENOMIC DNA]</scope>
    <source>
        <strain evidence="3">albino</strain>
    </source>
</reference>
<dbReference type="InterPro" id="IPR017359">
    <property type="entry name" value="Phi-like"/>
</dbReference>